<proteinExistence type="predicted"/>
<dbReference type="EMBL" id="SGPJ01000132">
    <property type="protein sequence ID" value="THG98169.1"/>
    <property type="molecule type" value="Genomic_DNA"/>
</dbReference>
<dbReference type="GO" id="GO:0005524">
    <property type="term" value="F:ATP binding"/>
    <property type="evidence" value="ECO:0007669"/>
    <property type="project" value="InterPro"/>
</dbReference>
<dbReference type="AlphaFoldDB" id="A0A4S4KN71"/>
<evidence type="ECO:0000259" key="2">
    <source>
        <dbReference type="PROSITE" id="PS50011"/>
    </source>
</evidence>
<dbReference type="GO" id="GO:0004672">
    <property type="term" value="F:protein kinase activity"/>
    <property type="evidence" value="ECO:0007669"/>
    <property type="project" value="InterPro"/>
</dbReference>
<dbReference type="Proteomes" id="UP000309038">
    <property type="component" value="Unassembled WGS sequence"/>
</dbReference>
<evidence type="ECO:0000313" key="3">
    <source>
        <dbReference type="EMBL" id="THG98169.1"/>
    </source>
</evidence>
<organism evidence="3 4">
    <name type="scientific">Hermanssonia centrifuga</name>
    <dbReference type="NCBI Taxonomy" id="98765"/>
    <lineage>
        <taxon>Eukaryota</taxon>
        <taxon>Fungi</taxon>
        <taxon>Dikarya</taxon>
        <taxon>Basidiomycota</taxon>
        <taxon>Agaricomycotina</taxon>
        <taxon>Agaricomycetes</taxon>
        <taxon>Polyporales</taxon>
        <taxon>Meruliaceae</taxon>
        <taxon>Hermanssonia</taxon>
    </lineage>
</organism>
<evidence type="ECO:0000256" key="1">
    <source>
        <dbReference type="SAM" id="MobiDB-lite"/>
    </source>
</evidence>
<gene>
    <name evidence="3" type="ORF">EW026_g3984</name>
</gene>
<protein>
    <recommendedName>
        <fullName evidence="2">Protein kinase domain-containing protein</fullName>
    </recommendedName>
</protein>
<dbReference type="PANTHER" id="PTHR38248">
    <property type="entry name" value="FUNK1 6"/>
    <property type="match status" value="1"/>
</dbReference>
<accession>A0A4S4KN71</accession>
<dbReference type="InterPro" id="IPR040976">
    <property type="entry name" value="Pkinase_fungal"/>
</dbReference>
<dbReference type="SUPFAM" id="SSF56112">
    <property type="entry name" value="Protein kinase-like (PK-like)"/>
    <property type="match status" value="1"/>
</dbReference>
<name>A0A4S4KN71_9APHY</name>
<sequence length="677" mass="77855">MPRAPLQRTSSPRARPYPTALGREREHTKDTVHPYIREDVKTAKPVPLKVWVRAVLGLSEEKFTKWVQRITDMEWHKDEAIDKAMIEFASGALETDRYEPYAIIANRIFELAKRDLPGVESYPINDIEMIRNDPNYLNRIPEQEDIGACRKPDLLVVRGSKIRQLAPTEPMAFDWSDVLTFLEMKRINEILPRLLAWRTTRGLPELNQRTLLPLDSSRIEKKAPPAKPPAKPPAAPTRVLRTRQSAKPATRPKRPHEPESCNESGDAKRPRSSNTVTMEAKLQAGGYALEIASCTYGTRLFSTGIIMEDERTSFWYYDAAGVVRSQETLSFFDDFEQIAAILVAFACCGPSQWGILPPTIIVPPSSSYYPKNFPPKTLKDHTLEMTLPKTKVKVRITLQDPIFTQYSLVGRRTVLYAIKTNSRKHKKPMVAKFSYQVTTRDREQDFVEVARKKKVGHLPEIFMWKDFWKMSEGVRAIFHDAKDKGYEDRVFRGIVYAQYFPLRQLFSKSCELVPLMVDQMLDCLHDLRYKAKILHRDISCNNVMYEMRGIYVNFVLIDYDNSTFVDDNGVPASPTASSRHRTGTLPFMAYDLLKDMANRGKGTYHSVTHMLRHDYESLYYLGVYSMVTYPPVPPGTKRVLYRDSQANRALDDVEDNADEDDEDSEEEEEDVDDDDRV</sequence>
<dbReference type="Gene3D" id="1.10.510.10">
    <property type="entry name" value="Transferase(Phosphotransferase) domain 1"/>
    <property type="match status" value="1"/>
</dbReference>
<dbReference type="PROSITE" id="PS50011">
    <property type="entry name" value="PROTEIN_KINASE_DOM"/>
    <property type="match status" value="1"/>
</dbReference>
<dbReference type="InterPro" id="IPR000719">
    <property type="entry name" value="Prot_kinase_dom"/>
</dbReference>
<feature type="compositionally biased region" description="Acidic residues" evidence="1">
    <location>
        <begin position="652"/>
        <end position="677"/>
    </location>
</feature>
<feature type="region of interest" description="Disordered" evidence="1">
    <location>
        <begin position="214"/>
        <end position="275"/>
    </location>
</feature>
<keyword evidence="4" id="KW-1185">Reference proteome</keyword>
<dbReference type="InterPro" id="IPR011009">
    <property type="entry name" value="Kinase-like_dom_sf"/>
</dbReference>
<evidence type="ECO:0000313" key="4">
    <source>
        <dbReference type="Proteomes" id="UP000309038"/>
    </source>
</evidence>
<feature type="region of interest" description="Disordered" evidence="1">
    <location>
        <begin position="1"/>
        <end position="29"/>
    </location>
</feature>
<feature type="region of interest" description="Disordered" evidence="1">
    <location>
        <begin position="643"/>
        <end position="677"/>
    </location>
</feature>
<feature type="compositionally biased region" description="Pro residues" evidence="1">
    <location>
        <begin position="225"/>
        <end position="235"/>
    </location>
</feature>
<comment type="caution">
    <text evidence="3">The sequence shown here is derived from an EMBL/GenBank/DDBJ whole genome shotgun (WGS) entry which is preliminary data.</text>
</comment>
<reference evidence="3 4" key="1">
    <citation type="submission" date="2019-02" db="EMBL/GenBank/DDBJ databases">
        <title>Genome sequencing of the rare red list fungi Phlebia centrifuga.</title>
        <authorList>
            <person name="Buettner E."/>
            <person name="Kellner H."/>
        </authorList>
    </citation>
    <scope>NUCLEOTIDE SEQUENCE [LARGE SCALE GENOMIC DNA]</scope>
    <source>
        <strain evidence="3 4">DSM 108282</strain>
    </source>
</reference>
<feature type="compositionally biased region" description="Basic and acidic residues" evidence="1">
    <location>
        <begin position="255"/>
        <end position="269"/>
    </location>
</feature>
<dbReference type="PANTHER" id="PTHR38248:SF2">
    <property type="entry name" value="FUNK1 11"/>
    <property type="match status" value="1"/>
</dbReference>
<dbReference type="Pfam" id="PF17667">
    <property type="entry name" value="Pkinase_fungal"/>
    <property type="match status" value="2"/>
</dbReference>
<feature type="domain" description="Protein kinase" evidence="2">
    <location>
        <begin position="403"/>
        <end position="677"/>
    </location>
</feature>